<dbReference type="Proteomes" id="UP000288490">
    <property type="component" value="Unassembled WGS sequence"/>
</dbReference>
<evidence type="ECO:0000313" key="3">
    <source>
        <dbReference type="EMBL" id="RST94652.1"/>
    </source>
</evidence>
<dbReference type="AlphaFoldDB" id="A0A429ZLS3"/>
<keyword evidence="1" id="KW-0472">Membrane</keyword>
<feature type="transmembrane region" description="Helical" evidence="1">
    <location>
        <begin position="127"/>
        <end position="144"/>
    </location>
</feature>
<feature type="transmembrane region" description="Helical" evidence="1">
    <location>
        <begin position="156"/>
        <end position="174"/>
    </location>
</feature>
<dbReference type="SUPFAM" id="SSF55073">
    <property type="entry name" value="Nucleotide cyclase"/>
    <property type="match status" value="1"/>
</dbReference>
<feature type="domain" description="GGDEF" evidence="2">
    <location>
        <begin position="251"/>
        <end position="390"/>
    </location>
</feature>
<organism evidence="3 4">
    <name type="scientific">Vagococcus bubulae</name>
    <dbReference type="NCBI Taxonomy" id="1977868"/>
    <lineage>
        <taxon>Bacteria</taxon>
        <taxon>Bacillati</taxon>
        <taxon>Bacillota</taxon>
        <taxon>Bacilli</taxon>
        <taxon>Lactobacillales</taxon>
        <taxon>Enterococcaceae</taxon>
        <taxon>Vagococcus</taxon>
    </lineage>
</organism>
<evidence type="ECO:0000259" key="2">
    <source>
        <dbReference type="PROSITE" id="PS50887"/>
    </source>
</evidence>
<reference evidence="3 4" key="1">
    <citation type="submission" date="2017-05" db="EMBL/GenBank/DDBJ databases">
        <title>Vagococcus spp. assemblies.</title>
        <authorList>
            <person name="Gulvik C.A."/>
        </authorList>
    </citation>
    <scope>NUCLEOTIDE SEQUENCE [LARGE SCALE GENOMIC DNA]</scope>
    <source>
        <strain evidence="3 4">SS1994</strain>
    </source>
</reference>
<evidence type="ECO:0000313" key="4">
    <source>
        <dbReference type="Proteomes" id="UP000288490"/>
    </source>
</evidence>
<proteinExistence type="predicted"/>
<dbReference type="InterPro" id="IPR000160">
    <property type="entry name" value="GGDEF_dom"/>
</dbReference>
<dbReference type="GO" id="GO:0043709">
    <property type="term" value="P:cell adhesion involved in single-species biofilm formation"/>
    <property type="evidence" value="ECO:0007669"/>
    <property type="project" value="TreeGrafter"/>
</dbReference>
<name>A0A429ZLS3_9ENTE</name>
<keyword evidence="1" id="KW-1133">Transmembrane helix</keyword>
<dbReference type="Pfam" id="PF00990">
    <property type="entry name" value="GGDEF"/>
    <property type="match status" value="1"/>
</dbReference>
<dbReference type="InterPro" id="IPR029787">
    <property type="entry name" value="Nucleotide_cyclase"/>
</dbReference>
<dbReference type="EMBL" id="NGJT01000007">
    <property type="protein sequence ID" value="RST94652.1"/>
    <property type="molecule type" value="Genomic_DNA"/>
</dbReference>
<dbReference type="PANTHER" id="PTHR45138:SF9">
    <property type="entry name" value="DIGUANYLATE CYCLASE DGCM-RELATED"/>
    <property type="match status" value="1"/>
</dbReference>
<feature type="transmembrane region" description="Helical" evidence="1">
    <location>
        <begin position="90"/>
        <end position="115"/>
    </location>
</feature>
<dbReference type="PROSITE" id="PS50887">
    <property type="entry name" value="GGDEF"/>
    <property type="match status" value="1"/>
</dbReference>
<comment type="caution">
    <text evidence="3">The sequence shown here is derived from an EMBL/GenBank/DDBJ whole genome shotgun (WGS) entry which is preliminary data.</text>
</comment>
<feature type="transmembrane region" description="Helical" evidence="1">
    <location>
        <begin position="6"/>
        <end position="26"/>
    </location>
</feature>
<dbReference type="RefSeq" id="WP_125957310.1">
    <property type="nucleotide sequence ID" value="NZ_JAQEJV010000008.1"/>
</dbReference>
<dbReference type="InterPro" id="IPR050469">
    <property type="entry name" value="Diguanylate_Cyclase"/>
</dbReference>
<dbReference type="GO" id="GO:1902201">
    <property type="term" value="P:negative regulation of bacterial-type flagellum-dependent cell motility"/>
    <property type="evidence" value="ECO:0007669"/>
    <property type="project" value="TreeGrafter"/>
</dbReference>
<dbReference type="Gene3D" id="3.30.70.270">
    <property type="match status" value="1"/>
</dbReference>
<keyword evidence="4" id="KW-1185">Reference proteome</keyword>
<protein>
    <recommendedName>
        <fullName evidence="2">GGDEF domain-containing protein</fullName>
    </recommendedName>
</protein>
<dbReference type="InterPro" id="IPR043128">
    <property type="entry name" value="Rev_trsase/Diguanyl_cyclase"/>
</dbReference>
<accession>A0A429ZLS3</accession>
<dbReference type="GO" id="GO:0052621">
    <property type="term" value="F:diguanylate cyclase activity"/>
    <property type="evidence" value="ECO:0007669"/>
    <property type="project" value="TreeGrafter"/>
</dbReference>
<dbReference type="SMART" id="SM00267">
    <property type="entry name" value="GGDEF"/>
    <property type="match status" value="1"/>
</dbReference>
<feature type="transmembrane region" description="Helical" evidence="1">
    <location>
        <begin position="47"/>
        <end position="70"/>
    </location>
</feature>
<feature type="transmembrane region" description="Helical" evidence="1">
    <location>
        <begin position="186"/>
        <end position="204"/>
    </location>
</feature>
<dbReference type="CDD" id="cd01949">
    <property type="entry name" value="GGDEF"/>
    <property type="match status" value="1"/>
</dbReference>
<keyword evidence="1" id="KW-0812">Transmembrane</keyword>
<dbReference type="GO" id="GO:0005886">
    <property type="term" value="C:plasma membrane"/>
    <property type="evidence" value="ECO:0007669"/>
    <property type="project" value="TreeGrafter"/>
</dbReference>
<sequence length="392" mass="44475">MLSFVNAILINLSIIVSTSLTLYFLSIRQSLADSQVDSDFMNQTGRVSLSIGHQMFLGMIVGILCFFISLNKIPVPLYGGLTVDVRYLPIFFSIYYGSTLIGMFNGATLIVLKLIQYTVRGAYIYEYFNNIFLTISLVILATIIKKQHFSQKKSVLTFLIVALTIRLISFSVIFSPPSSFKSLVNVLSYIMIFSLVFLFTAWLIDSSISISKTIHVYRTSSIYDHLTKLYNKESFYFFLDHVYNDLISNRKTCAIAILDIDNFKEINDHYGHLAGDHVLMHVANLLTKDKTPLESPRICRIGGDEFAMIFKAPLTQPDAFIEKKLTLINQSPCLYEDLAIPIELSCGLAIIEATSIEKKKFNTEDMYKLADNMLYEAKRNGKNQLVTTYQNV</sequence>
<dbReference type="PANTHER" id="PTHR45138">
    <property type="entry name" value="REGULATORY COMPONENTS OF SENSORY TRANSDUCTION SYSTEM"/>
    <property type="match status" value="1"/>
</dbReference>
<gene>
    <name evidence="3" type="ORF">CBF36_05460</name>
</gene>
<dbReference type="OrthoDB" id="9759607at2"/>
<dbReference type="NCBIfam" id="TIGR00254">
    <property type="entry name" value="GGDEF"/>
    <property type="match status" value="1"/>
</dbReference>
<evidence type="ECO:0000256" key="1">
    <source>
        <dbReference type="SAM" id="Phobius"/>
    </source>
</evidence>